<evidence type="ECO:0000256" key="6">
    <source>
        <dbReference type="ARBA" id="ARBA00022670"/>
    </source>
</evidence>
<dbReference type="Proteomes" id="UP000239590">
    <property type="component" value="Unassembled WGS sequence"/>
</dbReference>
<dbReference type="GO" id="GO:0006508">
    <property type="term" value="P:proteolysis"/>
    <property type="evidence" value="ECO:0007669"/>
    <property type="project" value="UniProtKB-KW"/>
</dbReference>
<evidence type="ECO:0000256" key="5">
    <source>
        <dbReference type="ARBA" id="ARBA00022645"/>
    </source>
</evidence>
<sequence>MQEVKKGIIQGVIILVAFLYLAKLFYLQVIDEGYSEAAVSNAIEQVVQIPYRGQIYDRKGNLIVYNTPTYDLFITPKKARIPDTLRLCNLLGVTKVQFDSMYNVAKTYSKFKPSLFMRQLSVEDFARIQDAMVDYPGFTFETSAFRTYNTSALANTLGYVAEVSPKQLEDQEERGENYYRQGDYIGQSGLEKQYEETLRGRRGMKYIMKDVHGVVKGPWKGGAADVVPIAGKNLYTSLDVELQQYADSLFQNKSGSLVAIDPSTGEILAMVSAPTYDPKMLSGRSYSKNYQKLALNPFNPLLNRALQGTYRPGSTFKTIETLVGLQDGAITPSTVLGHSGIRMNCHCGSSSSTLHRAIQMSCNPYFYHVFRRIIYNNDETNVFKKSKVGLTRWHDRVAKFGIGQKLGVDLPYERKGLLPDVEYYNKRNKGENNWKFSNIYSVGIGEGELLVTPLKLANVAAIIANRGWYITPHLVRAIGNPKGDPLPEFKEKHSVDIDYRHFETLIAGMSDAVRAGTVMRAAYIPDLEICGKTGTSQNPKGPADNSVFICFAPRNNPKIAIAAVVDYGKWGGTTSAPIAMMVAEKYIKGTVSHKGLERELMNKNLLYLPPPSPKKKPTPLLPKDRILIVENGKVKSVPTTKSAYPQFSVYDFITMQ</sequence>
<keyword evidence="3" id="KW-1003">Cell membrane</keyword>
<dbReference type="Pfam" id="PF03717">
    <property type="entry name" value="PBP_dimer"/>
    <property type="match status" value="1"/>
</dbReference>
<dbReference type="NCBIfam" id="TIGR03423">
    <property type="entry name" value="pbp2_mrdA"/>
    <property type="match status" value="1"/>
</dbReference>
<name>A0A2S7IMU3_9BACT</name>
<keyword evidence="11 14" id="KW-1133">Transmembrane helix</keyword>
<dbReference type="SUPFAM" id="SSF56519">
    <property type="entry name" value="Penicillin binding protein dimerisation domain"/>
    <property type="match status" value="1"/>
</dbReference>
<evidence type="ECO:0000259" key="15">
    <source>
        <dbReference type="Pfam" id="PF00905"/>
    </source>
</evidence>
<evidence type="ECO:0000259" key="16">
    <source>
        <dbReference type="Pfam" id="PF03717"/>
    </source>
</evidence>
<evidence type="ECO:0000256" key="10">
    <source>
        <dbReference type="ARBA" id="ARBA00022984"/>
    </source>
</evidence>
<evidence type="ECO:0000256" key="2">
    <source>
        <dbReference type="ARBA" id="ARBA00004236"/>
    </source>
</evidence>
<evidence type="ECO:0000256" key="13">
    <source>
        <dbReference type="ARBA" id="ARBA00023316"/>
    </source>
</evidence>
<keyword evidence="5" id="KW-0121">Carboxypeptidase</keyword>
<dbReference type="InterPro" id="IPR005311">
    <property type="entry name" value="PBP_dimer"/>
</dbReference>
<evidence type="ECO:0000256" key="12">
    <source>
        <dbReference type="ARBA" id="ARBA00023136"/>
    </source>
</evidence>
<evidence type="ECO:0000313" key="17">
    <source>
        <dbReference type="EMBL" id="PQA58969.1"/>
    </source>
</evidence>
<keyword evidence="10" id="KW-0573">Peptidoglycan synthesis</keyword>
<keyword evidence="8" id="KW-0378">Hydrolase</keyword>
<dbReference type="GO" id="GO:0009252">
    <property type="term" value="P:peptidoglycan biosynthetic process"/>
    <property type="evidence" value="ECO:0007669"/>
    <property type="project" value="UniProtKB-KW"/>
</dbReference>
<evidence type="ECO:0000256" key="8">
    <source>
        <dbReference type="ARBA" id="ARBA00022801"/>
    </source>
</evidence>
<protein>
    <submittedName>
        <fullName evidence="17">Penicillin-binding protein 2</fullName>
    </submittedName>
</protein>
<dbReference type="GO" id="GO:0008360">
    <property type="term" value="P:regulation of cell shape"/>
    <property type="evidence" value="ECO:0007669"/>
    <property type="project" value="UniProtKB-KW"/>
</dbReference>
<evidence type="ECO:0000256" key="11">
    <source>
        <dbReference type="ARBA" id="ARBA00022989"/>
    </source>
</evidence>
<proteinExistence type="predicted"/>
<dbReference type="GO" id="GO:0008658">
    <property type="term" value="F:penicillin binding"/>
    <property type="evidence" value="ECO:0007669"/>
    <property type="project" value="InterPro"/>
</dbReference>
<dbReference type="GO" id="GO:0009002">
    <property type="term" value="F:serine-type D-Ala-D-Ala carboxypeptidase activity"/>
    <property type="evidence" value="ECO:0007669"/>
    <property type="project" value="InterPro"/>
</dbReference>
<feature type="domain" description="Penicillin-binding protein dimerisation" evidence="16">
    <location>
        <begin position="50"/>
        <end position="215"/>
    </location>
</feature>
<keyword evidence="12 14" id="KW-0472">Membrane</keyword>
<keyword evidence="6" id="KW-0645">Protease</keyword>
<evidence type="ECO:0000256" key="14">
    <source>
        <dbReference type="SAM" id="Phobius"/>
    </source>
</evidence>
<comment type="caution">
    <text evidence="17">The sequence shown here is derived from an EMBL/GenBank/DDBJ whole genome shotgun (WGS) entry which is preliminary data.</text>
</comment>
<dbReference type="GO" id="GO:0005886">
    <property type="term" value="C:plasma membrane"/>
    <property type="evidence" value="ECO:0007669"/>
    <property type="project" value="UniProtKB-SubCell"/>
</dbReference>
<dbReference type="SUPFAM" id="SSF56601">
    <property type="entry name" value="beta-lactamase/transpeptidase-like"/>
    <property type="match status" value="1"/>
</dbReference>
<dbReference type="Gene3D" id="3.30.1390.30">
    <property type="entry name" value="Penicillin-binding protein 2a, domain 3"/>
    <property type="match status" value="1"/>
</dbReference>
<dbReference type="EMBL" id="PTRA01000001">
    <property type="protein sequence ID" value="PQA58969.1"/>
    <property type="molecule type" value="Genomic_DNA"/>
</dbReference>
<keyword evidence="7 14" id="KW-0812">Transmembrane</keyword>
<evidence type="ECO:0000256" key="7">
    <source>
        <dbReference type="ARBA" id="ARBA00022692"/>
    </source>
</evidence>
<organism evidence="17 18">
    <name type="scientific">Siphonobacter curvatus</name>
    <dbReference type="NCBI Taxonomy" id="2094562"/>
    <lineage>
        <taxon>Bacteria</taxon>
        <taxon>Pseudomonadati</taxon>
        <taxon>Bacteroidota</taxon>
        <taxon>Cytophagia</taxon>
        <taxon>Cytophagales</taxon>
        <taxon>Cytophagaceae</taxon>
        <taxon>Siphonobacter</taxon>
    </lineage>
</organism>
<gene>
    <name evidence="17" type="primary">mrdA</name>
    <name evidence="17" type="ORF">C5O19_04740</name>
</gene>
<keyword evidence="9" id="KW-0133">Cell shape</keyword>
<keyword evidence="4" id="KW-0997">Cell inner membrane</keyword>
<feature type="domain" description="Penicillin-binding protein transpeptidase" evidence="15">
    <location>
        <begin position="255"/>
        <end position="580"/>
    </location>
</feature>
<feature type="transmembrane region" description="Helical" evidence="14">
    <location>
        <begin position="7"/>
        <end position="26"/>
    </location>
</feature>
<dbReference type="Pfam" id="PF00905">
    <property type="entry name" value="Transpeptidase"/>
    <property type="match status" value="1"/>
</dbReference>
<dbReference type="InterPro" id="IPR017790">
    <property type="entry name" value="Penicillin-binding_protein_2"/>
</dbReference>
<evidence type="ECO:0000256" key="3">
    <source>
        <dbReference type="ARBA" id="ARBA00022475"/>
    </source>
</evidence>
<accession>A0A2S7IMU3</accession>
<dbReference type="PANTHER" id="PTHR30627">
    <property type="entry name" value="PEPTIDOGLYCAN D,D-TRANSPEPTIDASE"/>
    <property type="match status" value="1"/>
</dbReference>
<dbReference type="GO" id="GO:0071555">
    <property type="term" value="P:cell wall organization"/>
    <property type="evidence" value="ECO:0007669"/>
    <property type="project" value="UniProtKB-KW"/>
</dbReference>
<dbReference type="InterPro" id="IPR001460">
    <property type="entry name" value="PCN-bd_Tpept"/>
</dbReference>
<evidence type="ECO:0000313" key="18">
    <source>
        <dbReference type="Proteomes" id="UP000239590"/>
    </source>
</evidence>
<comment type="subcellular location">
    <subcellularLocation>
        <location evidence="2">Cell membrane</location>
    </subcellularLocation>
    <subcellularLocation>
        <location evidence="1">Membrane</location>
        <topology evidence="1">Single-pass membrane protein</topology>
    </subcellularLocation>
</comment>
<keyword evidence="18" id="KW-1185">Reference proteome</keyword>
<evidence type="ECO:0000256" key="9">
    <source>
        <dbReference type="ARBA" id="ARBA00022960"/>
    </source>
</evidence>
<dbReference type="InterPro" id="IPR012338">
    <property type="entry name" value="Beta-lactam/transpept-like"/>
</dbReference>
<dbReference type="RefSeq" id="WP_104710133.1">
    <property type="nucleotide sequence ID" value="NZ_PTRA01000001.1"/>
</dbReference>
<dbReference type="Gene3D" id="3.90.1310.10">
    <property type="entry name" value="Penicillin-binding protein 2a (Domain 2)"/>
    <property type="match status" value="1"/>
</dbReference>
<evidence type="ECO:0000256" key="1">
    <source>
        <dbReference type="ARBA" id="ARBA00004167"/>
    </source>
</evidence>
<dbReference type="InterPro" id="IPR050515">
    <property type="entry name" value="Beta-lactam/transpept"/>
</dbReference>
<dbReference type="GO" id="GO:0071972">
    <property type="term" value="F:peptidoglycan L,D-transpeptidase activity"/>
    <property type="evidence" value="ECO:0007669"/>
    <property type="project" value="TreeGrafter"/>
</dbReference>
<dbReference type="PANTHER" id="PTHR30627:SF2">
    <property type="entry name" value="PEPTIDOGLYCAN D,D-TRANSPEPTIDASE MRDA"/>
    <property type="match status" value="1"/>
</dbReference>
<evidence type="ECO:0000256" key="4">
    <source>
        <dbReference type="ARBA" id="ARBA00022519"/>
    </source>
</evidence>
<dbReference type="Gene3D" id="3.40.710.10">
    <property type="entry name" value="DD-peptidase/beta-lactamase superfamily"/>
    <property type="match status" value="1"/>
</dbReference>
<dbReference type="OrthoDB" id="9766847at2"/>
<dbReference type="AlphaFoldDB" id="A0A2S7IMU3"/>
<reference evidence="18" key="1">
    <citation type="submission" date="2018-02" db="EMBL/GenBank/DDBJ databases">
        <title>Genome sequencing of Solimonas sp. HR-BB.</title>
        <authorList>
            <person name="Lee Y."/>
            <person name="Jeon C.O."/>
        </authorList>
    </citation>
    <scope>NUCLEOTIDE SEQUENCE [LARGE SCALE GENOMIC DNA]</scope>
    <source>
        <strain evidence="18">HR-U</strain>
    </source>
</reference>
<keyword evidence="13" id="KW-0961">Cell wall biogenesis/degradation</keyword>
<dbReference type="InterPro" id="IPR036138">
    <property type="entry name" value="PBP_dimer_sf"/>
</dbReference>